<gene>
    <name evidence="2" type="ORF">METZ01_LOCUS112422</name>
</gene>
<dbReference type="EMBL" id="UINC01013861">
    <property type="protein sequence ID" value="SVA59568.1"/>
    <property type="molecule type" value="Genomic_DNA"/>
</dbReference>
<proteinExistence type="predicted"/>
<evidence type="ECO:0000313" key="2">
    <source>
        <dbReference type="EMBL" id="SVA59568.1"/>
    </source>
</evidence>
<dbReference type="AlphaFoldDB" id="A0A381X4J9"/>
<dbReference type="InterPro" id="IPR029044">
    <property type="entry name" value="Nucleotide-diphossugar_trans"/>
</dbReference>
<dbReference type="Gene3D" id="3.90.550.10">
    <property type="entry name" value="Spore Coat Polysaccharide Biosynthesis Protein SpsA, Chain A"/>
    <property type="match status" value="1"/>
</dbReference>
<dbReference type="InterPro" id="IPR001173">
    <property type="entry name" value="Glyco_trans_2-like"/>
</dbReference>
<reference evidence="2" key="1">
    <citation type="submission" date="2018-05" db="EMBL/GenBank/DDBJ databases">
        <authorList>
            <person name="Lanie J.A."/>
            <person name="Ng W.-L."/>
            <person name="Kazmierczak K.M."/>
            <person name="Andrzejewski T.M."/>
            <person name="Davidsen T.M."/>
            <person name="Wayne K.J."/>
            <person name="Tettelin H."/>
            <person name="Glass J.I."/>
            <person name="Rusch D."/>
            <person name="Podicherti R."/>
            <person name="Tsui H.-C.T."/>
            <person name="Winkler M.E."/>
        </authorList>
    </citation>
    <scope>NUCLEOTIDE SEQUENCE</scope>
</reference>
<dbReference type="SUPFAM" id="SSF53448">
    <property type="entry name" value="Nucleotide-diphospho-sugar transferases"/>
    <property type="match status" value="1"/>
</dbReference>
<feature type="domain" description="Glycosyltransferase 2-like" evidence="1">
    <location>
        <begin position="10"/>
        <end position="136"/>
    </location>
</feature>
<dbReference type="GO" id="GO:0016758">
    <property type="term" value="F:hexosyltransferase activity"/>
    <property type="evidence" value="ECO:0007669"/>
    <property type="project" value="UniProtKB-ARBA"/>
</dbReference>
<dbReference type="CDD" id="cd00761">
    <property type="entry name" value="Glyco_tranf_GTA_type"/>
    <property type="match status" value="1"/>
</dbReference>
<sequence>MQSAQATKFSVIIPTRERSDTLQSSLKTCVGQDYDNLEIIVSDNFSTDNTREIVESFDDPRIRYINTGKRLGMAGNWEFALSHITAGYLTFLGDDDGLLPDSISAANAIIQDTGCVALTSQNAEYHWPSQDESRQNRLTIPLQDSLERRNSKETLLQVIRNQRSYRELPWLYRGFASHEVVKRAMHADGTFFHSQNPDIYSAVALSCVTDSYYFLSRPLALNGASRHSIGVAQFTRGGSALPKQQFETENNLTVHNEFSVAPVFVMVVAESVLQAKECIEGARDLPLDFELVLTEAVREATYRNAAVYGQIIESVRETASKQGLEEFARNLIAKSKNHPRALAKPNYGRDLLRNVAILDCAAYGVRDVFGASQLCHQVLSGQYAEEVSFSRGVKNLVKLCHQVLSGQHPWDVVWGRAQYLVKSAIRKI</sequence>
<dbReference type="PANTHER" id="PTHR22916:SF3">
    <property type="entry name" value="UDP-GLCNAC:BETAGAL BETA-1,3-N-ACETYLGLUCOSAMINYLTRANSFERASE-LIKE PROTEIN 1"/>
    <property type="match status" value="1"/>
</dbReference>
<evidence type="ECO:0000259" key="1">
    <source>
        <dbReference type="Pfam" id="PF00535"/>
    </source>
</evidence>
<protein>
    <recommendedName>
        <fullName evidence="1">Glycosyltransferase 2-like domain-containing protein</fullName>
    </recommendedName>
</protein>
<dbReference type="Pfam" id="PF00535">
    <property type="entry name" value="Glycos_transf_2"/>
    <property type="match status" value="1"/>
</dbReference>
<name>A0A381X4J9_9ZZZZ</name>
<dbReference type="PANTHER" id="PTHR22916">
    <property type="entry name" value="GLYCOSYLTRANSFERASE"/>
    <property type="match status" value="1"/>
</dbReference>
<accession>A0A381X4J9</accession>
<organism evidence="2">
    <name type="scientific">marine metagenome</name>
    <dbReference type="NCBI Taxonomy" id="408172"/>
    <lineage>
        <taxon>unclassified sequences</taxon>
        <taxon>metagenomes</taxon>
        <taxon>ecological metagenomes</taxon>
    </lineage>
</organism>